<dbReference type="Gene3D" id="2.20.25.80">
    <property type="entry name" value="WRKY domain"/>
    <property type="match status" value="1"/>
</dbReference>
<dbReference type="Gramene" id="KZM99358">
    <property type="protein sequence ID" value="KZM99358"/>
    <property type="gene ID" value="DCAR_013280"/>
</dbReference>
<feature type="region of interest" description="Disordered" evidence="6">
    <location>
        <begin position="1"/>
        <end position="50"/>
    </location>
</feature>
<dbReference type="InterPro" id="IPR003657">
    <property type="entry name" value="WRKY_dom"/>
</dbReference>
<evidence type="ECO:0000256" key="3">
    <source>
        <dbReference type="ARBA" id="ARBA00023125"/>
    </source>
</evidence>
<dbReference type="FunFam" id="2.20.25.80:FF:000004">
    <property type="entry name" value="WRKY transcription factor 65"/>
    <property type="match status" value="1"/>
</dbReference>
<evidence type="ECO:0000313" key="10">
    <source>
        <dbReference type="Proteomes" id="UP000077755"/>
    </source>
</evidence>
<evidence type="ECO:0000313" key="8">
    <source>
        <dbReference type="EMBL" id="KZM99358.1"/>
    </source>
</evidence>
<sequence length="219" mass="24423">MRKHTRYANSSLHHDQDDPDTTSETAAGSPLSGDDTSTVLPPTKRNGGKRVVTVAFDADVYPPPDSWAWRKYGQKPIKGSPYPRGYYRCSSSKGCPARKQVERSRKDPTVVVITYVSEHNHLRRATKNSQNTATVPAESPPREMAVLADQTDTEPENMDFSDFFAEFGYFSHITSVILEIPVTTSFRCLEPEAKPMYTRDEEDSLFADLGELPGCSLIS</sequence>
<dbReference type="PANTHER" id="PTHR32096">
    <property type="entry name" value="WRKY TRANSCRIPTION FACTOR 30-RELATED-RELATED"/>
    <property type="match status" value="1"/>
</dbReference>
<dbReference type="AlphaFoldDB" id="A0A165YXI1"/>
<keyword evidence="10" id="KW-1185">Reference proteome</keyword>
<dbReference type="PANTHER" id="PTHR32096:SF18">
    <property type="entry name" value="DISEASE RESISTANCE PROTEIN RRS1B-RELATED"/>
    <property type="match status" value="1"/>
</dbReference>
<evidence type="ECO:0000259" key="7">
    <source>
        <dbReference type="PROSITE" id="PS50811"/>
    </source>
</evidence>
<keyword evidence="4" id="KW-0804">Transcription</keyword>
<dbReference type="SMART" id="SM00774">
    <property type="entry name" value="WRKY"/>
    <property type="match status" value="1"/>
</dbReference>
<dbReference type="GO" id="GO:0003700">
    <property type="term" value="F:DNA-binding transcription factor activity"/>
    <property type="evidence" value="ECO:0007669"/>
    <property type="project" value="InterPro"/>
</dbReference>
<evidence type="ECO:0000256" key="5">
    <source>
        <dbReference type="ARBA" id="ARBA00023242"/>
    </source>
</evidence>
<organism evidence="8">
    <name type="scientific">Daucus carota subsp. sativus</name>
    <name type="common">Carrot</name>
    <dbReference type="NCBI Taxonomy" id="79200"/>
    <lineage>
        <taxon>Eukaryota</taxon>
        <taxon>Viridiplantae</taxon>
        <taxon>Streptophyta</taxon>
        <taxon>Embryophyta</taxon>
        <taxon>Tracheophyta</taxon>
        <taxon>Spermatophyta</taxon>
        <taxon>Magnoliopsida</taxon>
        <taxon>eudicotyledons</taxon>
        <taxon>Gunneridae</taxon>
        <taxon>Pentapetalae</taxon>
        <taxon>asterids</taxon>
        <taxon>campanulids</taxon>
        <taxon>Apiales</taxon>
        <taxon>Apiaceae</taxon>
        <taxon>Apioideae</taxon>
        <taxon>Scandiceae</taxon>
        <taxon>Daucinae</taxon>
        <taxon>Daucus</taxon>
        <taxon>Daucus sect. Daucus</taxon>
    </lineage>
</organism>
<dbReference type="PROSITE" id="PS50811">
    <property type="entry name" value="WRKY"/>
    <property type="match status" value="1"/>
</dbReference>
<gene>
    <name evidence="8" type="ORF">DCAR_013280</name>
    <name evidence="9" type="ORF">DCAR_0417784</name>
</gene>
<reference evidence="9" key="2">
    <citation type="submission" date="2022-03" db="EMBL/GenBank/DDBJ databases">
        <title>Draft title - Genomic analysis of global carrot germplasm unveils the trajectory of domestication and the origin of high carotenoid orange carrot.</title>
        <authorList>
            <person name="Iorizzo M."/>
            <person name="Ellison S."/>
            <person name="Senalik D."/>
            <person name="Macko-Podgorni A."/>
            <person name="Grzebelus D."/>
            <person name="Bostan H."/>
            <person name="Rolling W."/>
            <person name="Curaba J."/>
            <person name="Simon P."/>
        </authorList>
    </citation>
    <scope>NUCLEOTIDE SEQUENCE</scope>
    <source>
        <tissue evidence="9">Leaf</tissue>
    </source>
</reference>
<protein>
    <recommendedName>
        <fullName evidence="7">WRKY domain-containing protein</fullName>
    </recommendedName>
</protein>
<keyword evidence="2" id="KW-0805">Transcription regulation</keyword>
<comment type="subcellular location">
    <subcellularLocation>
        <location evidence="1">Nucleus</location>
    </subcellularLocation>
</comment>
<evidence type="ECO:0000256" key="4">
    <source>
        <dbReference type="ARBA" id="ARBA00023163"/>
    </source>
</evidence>
<dbReference type="EMBL" id="LNRQ01000004">
    <property type="protein sequence ID" value="KZM99358.1"/>
    <property type="molecule type" value="Genomic_DNA"/>
</dbReference>
<reference evidence="8" key="1">
    <citation type="journal article" date="2016" name="Nat. Genet.">
        <title>A high-quality carrot genome assembly provides new insights into carotenoid accumulation and asterid genome evolution.</title>
        <authorList>
            <person name="Iorizzo M."/>
            <person name="Ellison S."/>
            <person name="Senalik D."/>
            <person name="Zeng P."/>
            <person name="Satapoomin P."/>
            <person name="Huang J."/>
            <person name="Bowman M."/>
            <person name="Iovene M."/>
            <person name="Sanseverino W."/>
            <person name="Cavagnaro P."/>
            <person name="Yildiz M."/>
            <person name="Macko-Podgorni A."/>
            <person name="Moranska E."/>
            <person name="Grzebelus E."/>
            <person name="Grzebelus D."/>
            <person name="Ashrafi H."/>
            <person name="Zheng Z."/>
            <person name="Cheng S."/>
            <person name="Spooner D."/>
            <person name="Van Deynze A."/>
            <person name="Simon P."/>
        </authorList>
    </citation>
    <scope>NUCLEOTIDE SEQUENCE [LARGE SCALE GENOMIC DNA]</scope>
    <source>
        <tissue evidence="8">Leaf</tissue>
    </source>
</reference>
<dbReference type="GO" id="GO:0005634">
    <property type="term" value="C:nucleus"/>
    <property type="evidence" value="ECO:0007669"/>
    <property type="project" value="UniProtKB-SubCell"/>
</dbReference>
<dbReference type="InterPro" id="IPR036576">
    <property type="entry name" value="WRKY_dom_sf"/>
</dbReference>
<evidence type="ECO:0000256" key="1">
    <source>
        <dbReference type="ARBA" id="ARBA00004123"/>
    </source>
</evidence>
<dbReference type="Proteomes" id="UP000077755">
    <property type="component" value="Chromosome 4"/>
</dbReference>
<dbReference type="SUPFAM" id="SSF118290">
    <property type="entry name" value="WRKY DNA-binding domain"/>
    <property type="match status" value="1"/>
</dbReference>
<evidence type="ECO:0000256" key="6">
    <source>
        <dbReference type="SAM" id="MobiDB-lite"/>
    </source>
</evidence>
<keyword evidence="3" id="KW-0238">DNA-binding</keyword>
<dbReference type="KEGG" id="dcr:108218382"/>
<dbReference type="OrthoDB" id="773436at2759"/>
<proteinExistence type="predicted"/>
<dbReference type="EMBL" id="CP093346">
    <property type="protein sequence ID" value="WOG98441.1"/>
    <property type="molecule type" value="Genomic_DNA"/>
</dbReference>
<accession>A0A165YXI1</accession>
<evidence type="ECO:0000313" key="9">
    <source>
        <dbReference type="EMBL" id="WOG98441.1"/>
    </source>
</evidence>
<dbReference type="Pfam" id="PF03106">
    <property type="entry name" value="WRKY"/>
    <property type="match status" value="1"/>
</dbReference>
<feature type="domain" description="WRKY" evidence="7">
    <location>
        <begin position="58"/>
        <end position="121"/>
    </location>
</feature>
<keyword evidence="5" id="KW-0539">Nucleus</keyword>
<dbReference type="InterPro" id="IPR044810">
    <property type="entry name" value="WRKY_plant"/>
</dbReference>
<dbReference type="GO" id="GO:0000976">
    <property type="term" value="F:transcription cis-regulatory region binding"/>
    <property type="evidence" value="ECO:0007669"/>
    <property type="project" value="TreeGrafter"/>
</dbReference>
<evidence type="ECO:0000256" key="2">
    <source>
        <dbReference type="ARBA" id="ARBA00023015"/>
    </source>
</evidence>
<name>A0A165YXI1_DAUCS</name>